<dbReference type="SUPFAM" id="SSF56672">
    <property type="entry name" value="DNA/RNA polymerases"/>
    <property type="match status" value="1"/>
</dbReference>
<dbReference type="InterPro" id="IPR041373">
    <property type="entry name" value="RT_RNaseH"/>
</dbReference>
<dbReference type="FunFam" id="3.10.20.370:FF:000001">
    <property type="entry name" value="Retrovirus-related Pol polyprotein from transposon 17.6-like protein"/>
    <property type="match status" value="1"/>
</dbReference>
<dbReference type="Pfam" id="PF17917">
    <property type="entry name" value="RT_RNaseH"/>
    <property type="match status" value="1"/>
</dbReference>
<comment type="caution">
    <text evidence="7">The sequence shown here is derived from an EMBL/GenBank/DDBJ whole genome shotgun (WGS) entry which is preliminary data.</text>
</comment>
<dbReference type="EMBL" id="CACRXK020011855">
    <property type="protein sequence ID" value="CAB4022197.1"/>
    <property type="molecule type" value="Genomic_DNA"/>
</dbReference>
<keyword evidence="4" id="KW-0255">Endonuclease</keyword>
<gene>
    <name evidence="7" type="ORF">PACLA_8A033476</name>
</gene>
<dbReference type="InterPro" id="IPR050951">
    <property type="entry name" value="Retrovirus_Pol_polyprotein"/>
</dbReference>
<name>A0A6S7IW74_PARCT</name>
<evidence type="ECO:0000256" key="6">
    <source>
        <dbReference type="ARBA" id="ARBA00022918"/>
    </source>
</evidence>
<dbReference type="PANTHER" id="PTHR37984:SF5">
    <property type="entry name" value="PROTEIN NYNRIN-LIKE"/>
    <property type="match status" value="1"/>
</dbReference>
<sequence>MELDRSMDRCEEAFCKVKAMIVSDLVLTHYDPNLPLQLACDASPVGIGAVLSHVMTDGTERPIAFASRSLSKAERNYAQIDKEALATVWGVKKFHNYLFGMNFTLLTDHEPLTSIFHPSKSLPAITAARLQRYALFLAEFQTCYEMRETKPLRTPLDLVKPDLQMKVMNRLSWHVTTIKVGPNRIWRRHIDQLRASSVKITPTTRECFPCMQASIYLFTSLCFYNYYLHELQ</sequence>
<dbReference type="AlphaFoldDB" id="A0A6S7IW74"/>
<evidence type="ECO:0000256" key="4">
    <source>
        <dbReference type="ARBA" id="ARBA00022759"/>
    </source>
</evidence>
<evidence type="ECO:0000313" key="8">
    <source>
        <dbReference type="Proteomes" id="UP001152795"/>
    </source>
</evidence>
<keyword evidence="2" id="KW-0548">Nucleotidyltransferase</keyword>
<keyword evidence="8" id="KW-1185">Reference proteome</keyword>
<keyword evidence="1" id="KW-0808">Transferase</keyword>
<evidence type="ECO:0000256" key="5">
    <source>
        <dbReference type="ARBA" id="ARBA00022801"/>
    </source>
</evidence>
<evidence type="ECO:0000256" key="2">
    <source>
        <dbReference type="ARBA" id="ARBA00022695"/>
    </source>
</evidence>
<dbReference type="CDD" id="cd09274">
    <property type="entry name" value="RNase_HI_RT_Ty3"/>
    <property type="match status" value="1"/>
</dbReference>
<reference evidence="7" key="1">
    <citation type="submission" date="2020-04" db="EMBL/GenBank/DDBJ databases">
        <authorList>
            <person name="Alioto T."/>
            <person name="Alioto T."/>
            <person name="Gomez Garrido J."/>
        </authorList>
    </citation>
    <scope>NUCLEOTIDE SEQUENCE</scope>
    <source>
        <strain evidence="7">A484AB</strain>
    </source>
</reference>
<keyword evidence="3" id="KW-0540">Nuclease</keyword>
<accession>A0A6S7IW74</accession>
<proteinExistence type="predicted"/>
<protein>
    <submittedName>
        <fullName evidence="7">Uncharacterized protein</fullName>
    </submittedName>
</protein>
<dbReference type="GO" id="GO:0004519">
    <property type="term" value="F:endonuclease activity"/>
    <property type="evidence" value="ECO:0007669"/>
    <property type="project" value="UniProtKB-KW"/>
</dbReference>
<dbReference type="Gene3D" id="3.10.20.370">
    <property type="match status" value="1"/>
</dbReference>
<evidence type="ECO:0000256" key="1">
    <source>
        <dbReference type="ARBA" id="ARBA00022679"/>
    </source>
</evidence>
<keyword evidence="6" id="KW-0695">RNA-directed DNA polymerase</keyword>
<dbReference type="InterPro" id="IPR043502">
    <property type="entry name" value="DNA/RNA_pol_sf"/>
</dbReference>
<evidence type="ECO:0000256" key="3">
    <source>
        <dbReference type="ARBA" id="ARBA00022722"/>
    </source>
</evidence>
<dbReference type="OrthoDB" id="5964945at2759"/>
<organism evidence="7 8">
    <name type="scientific">Paramuricea clavata</name>
    <name type="common">Red gorgonian</name>
    <name type="synonym">Violescent sea-whip</name>
    <dbReference type="NCBI Taxonomy" id="317549"/>
    <lineage>
        <taxon>Eukaryota</taxon>
        <taxon>Metazoa</taxon>
        <taxon>Cnidaria</taxon>
        <taxon>Anthozoa</taxon>
        <taxon>Octocorallia</taxon>
        <taxon>Malacalcyonacea</taxon>
        <taxon>Plexauridae</taxon>
        <taxon>Paramuricea</taxon>
    </lineage>
</organism>
<dbReference type="Proteomes" id="UP001152795">
    <property type="component" value="Unassembled WGS sequence"/>
</dbReference>
<dbReference type="GO" id="GO:0003964">
    <property type="term" value="F:RNA-directed DNA polymerase activity"/>
    <property type="evidence" value="ECO:0007669"/>
    <property type="project" value="UniProtKB-KW"/>
</dbReference>
<feature type="non-terminal residue" evidence="7">
    <location>
        <position position="232"/>
    </location>
</feature>
<dbReference type="GO" id="GO:0016787">
    <property type="term" value="F:hydrolase activity"/>
    <property type="evidence" value="ECO:0007669"/>
    <property type="project" value="UniProtKB-KW"/>
</dbReference>
<evidence type="ECO:0000313" key="7">
    <source>
        <dbReference type="EMBL" id="CAB4022197.1"/>
    </source>
</evidence>
<dbReference type="PANTHER" id="PTHR37984">
    <property type="entry name" value="PROTEIN CBG26694"/>
    <property type="match status" value="1"/>
</dbReference>
<keyword evidence="5" id="KW-0378">Hydrolase</keyword>